<reference evidence="2" key="1">
    <citation type="submission" date="2021-07" db="EMBL/GenBank/DDBJ databases">
        <title>Complete genome sequencing of a Clostridium isolate.</title>
        <authorList>
            <person name="Ueki A."/>
            <person name="Tonouchi A."/>
        </authorList>
    </citation>
    <scope>NUCLEOTIDE SEQUENCE [LARGE SCALE GENOMIC DNA]</scope>
    <source>
        <strain evidence="2">C5S11</strain>
    </source>
</reference>
<evidence type="ECO:0000313" key="2">
    <source>
        <dbReference type="Proteomes" id="UP000824633"/>
    </source>
</evidence>
<protein>
    <recommendedName>
        <fullName evidence="3">PD-(D/E)XK nuclease superfamily protein</fullName>
    </recommendedName>
</protein>
<evidence type="ECO:0000313" key="1">
    <source>
        <dbReference type="EMBL" id="BCZ45833.1"/>
    </source>
</evidence>
<accession>A0ABM7T2I6</accession>
<dbReference type="Pfam" id="PF14281">
    <property type="entry name" value="PDDEXK_4"/>
    <property type="match status" value="1"/>
</dbReference>
<keyword evidence="2" id="KW-1185">Reference proteome</keyword>
<dbReference type="Proteomes" id="UP000824633">
    <property type="component" value="Chromosome"/>
</dbReference>
<evidence type="ECO:0008006" key="3">
    <source>
        <dbReference type="Google" id="ProtNLM"/>
    </source>
</evidence>
<dbReference type="EMBL" id="AP024849">
    <property type="protein sequence ID" value="BCZ45833.1"/>
    <property type="molecule type" value="Genomic_DNA"/>
</dbReference>
<sequence>MNKNNLLREATLIKEADKIIKANSLAKKQNDIGFNIFTTLNIERDEVFTHSNMIYALLNPKGIHGMGDTYLKLFLAEIGISKNFLTYSWAVEREWIFENGRIDFFLKCEKMCIAIEMKIDARDQDKQLFRYEEYSKGINSNYLIYYLTLNEKDPSDQSAKGIDRRYFKCITFKVHILNWLKACLAATNENMAPYNFIKQYLYLIQKLVGEEKMAEAMKNLIKNGDDLMAAITIANSINEVKTEVLLNFMDELNKLLISSEVNLIKYDREEVKSYYKGSSIPKQIYKIEENHSHDAEAINFILGIEITDTLYYYFCFIKKDKDGSITFINKEEIEKNHSEIFKKCSSALEKVFGEIRRSSSVSLLWENIMDANGYKYDFKHFSANCVELKDNYVKEAKRIAEIIINLKKAVEKQLPK</sequence>
<gene>
    <name evidence="1" type="ORF">psyc5s11_19000</name>
</gene>
<organism evidence="1 2">
    <name type="scientific">Clostridium gelidum</name>
    <dbReference type="NCBI Taxonomy" id="704125"/>
    <lineage>
        <taxon>Bacteria</taxon>
        <taxon>Bacillati</taxon>
        <taxon>Bacillota</taxon>
        <taxon>Clostridia</taxon>
        <taxon>Eubacteriales</taxon>
        <taxon>Clostridiaceae</taxon>
        <taxon>Clostridium</taxon>
    </lineage>
</organism>
<dbReference type="RefSeq" id="WP_224037381.1">
    <property type="nucleotide sequence ID" value="NZ_AP024849.1"/>
</dbReference>
<name>A0ABM7T2I6_9CLOT</name>
<dbReference type="InterPro" id="IPR029470">
    <property type="entry name" value="PDDEXK_4"/>
</dbReference>
<proteinExistence type="predicted"/>